<organism evidence="1 2">
    <name type="scientific">Bacillus pseudomycoides</name>
    <dbReference type="NCBI Taxonomy" id="64104"/>
    <lineage>
        <taxon>Bacteria</taxon>
        <taxon>Bacillati</taxon>
        <taxon>Bacillota</taxon>
        <taxon>Bacilli</taxon>
        <taxon>Bacillales</taxon>
        <taxon>Bacillaceae</taxon>
        <taxon>Bacillus</taxon>
        <taxon>Bacillus cereus group</taxon>
    </lineage>
</organism>
<dbReference type="AlphaFoldDB" id="A0A2B6KCX9"/>
<dbReference type="GO" id="GO:0016747">
    <property type="term" value="F:acyltransferase activity, transferring groups other than amino-acyl groups"/>
    <property type="evidence" value="ECO:0007669"/>
    <property type="project" value="InterPro"/>
</dbReference>
<sequence>MIIIKIVEIKKIIDLSQLDITHLIKESKEEGFHFLLKLVNEYKSKTNTFSKVGEGLYGIFQGDTLIGIGGLNKDPYTRNETIGRLRRFYMSKAYQRKGMGNLLVKRILADAREHFQIVVLYTDTELASQFYTSNGFLKSEEHKGSTHYVKL</sequence>
<gene>
    <name evidence="1" type="ORF">CN613_27430</name>
</gene>
<dbReference type="InterPro" id="IPR000182">
    <property type="entry name" value="GNAT_dom"/>
</dbReference>
<dbReference type="RefSeq" id="WP_097848287.1">
    <property type="nucleotide sequence ID" value="NZ_NUAS01000113.1"/>
</dbReference>
<evidence type="ECO:0000313" key="1">
    <source>
        <dbReference type="EMBL" id="PEM64159.1"/>
    </source>
</evidence>
<dbReference type="CDD" id="cd04301">
    <property type="entry name" value="NAT_SF"/>
    <property type="match status" value="1"/>
</dbReference>
<dbReference type="SUPFAM" id="SSF55729">
    <property type="entry name" value="Acyl-CoA N-acyltransferases (Nat)"/>
    <property type="match status" value="1"/>
</dbReference>
<comment type="caution">
    <text evidence="1">The sequence shown here is derived from an EMBL/GenBank/DDBJ whole genome shotgun (WGS) entry which is preliminary data.</text>
</comment>
<dbReference type="EMBL" id="NUDP01000131">
    <property type="protein sequence ID" value="PEM64159.1"/>
    <property type="molecule type" value="Genomic_DNA"/>
</dbReference>
<dbReference type="Gene3D" id="3.40.630.30">
    <property type="match status" value="1"/>
</dbReference>
<accession>A0A2B6KCX9</accession>
<name>A0A2B6KCX9_9BACI</name>
<evidence type="ECO:0000313" key="2">
    <source>
        <dbReference type="Proteomes" id="UP000219775"/>
    </source>
</evidence>
<protein>
    <submittedName>
        <fullName evidence="1">GNAT family N-acetyltransferase</fullName>
    </submittedName>
</protein>
<keyword evidence="1" id="KW-0808">Transferase</keyword>
<dbReference type="Proteomes" id="UP000219775">
    <property type="component" value="Unassembled WGS sequence"/>
</dbReference>
<dbReference type="PROSITE" id="PS51186">
    <property type="entry name" value="GNAT"/>
    <property type="match status" value="1"/>
</dbReference>
<dbReference type="Pfam" id="PF00583">
    <property type="entry name" value="Acetyltransf_1"/>
    <property type="match status" value="1"/>
</dbReference>
<reference evidence="1 2" key="1">
    <citation type="submission" date="2017-09" db="EMBL/GenBank/DDBJ databases">
        <title>Large-scale bioinformatics analysis of Bacillus genomes uncovers conserved roles of natural products in bacterial physiology.</title>
        <authorList>
            <consortium name="Agbiome Team Llc"/>
            <person name="Bleich R.M."/>
            <person name="Grubbs K.J."/>
            <person name="Santa Maria K.C."/>
            <person name="Allen S.E."/>
            <person name="Farag S."/>
            <person name="Shank E.A."/>
            <person name="Bowers A."/>
        </authorList>
    </citation>
    <scope>NUCLEOTIDE SEQUENCE [LARGE SCALE GENOMIC DNA]</scope>
    <source>
        <strain evidence="1 2">AFS009893</strain>
    </source>
</reference>
<proteinExistence type="predicted"/>
<dbReference type="InterPro" id="IPR016181">
    <property type="entry name" value="Acyl_CoA_acyltransferase"/>
</dbReference>